<name>A0A1Q2SPM5_9GAMM</name>
<protein>
    <submittedName>
        <fullName evidence="2">Hypothetical conserved protein</fullName>
    </submittedName>
</protein>
<dbReference type="KEGG" id="ntt:TAO_1706"/>
<reference evidence="2 3" key="1">
    <citation type="journal article" date="2017" name="ISME J.">
        <title>An acid-tolerant ammonia-oxidizing ?-proteobacterium from soil.</title>
        <authorList>
            <person name="Hayatsu M."/>
            <person name="Tago K."/>
            <person name="Uchiyama I."/>
            <person name="Toyoda A."/>
            <person name="Wang Y."/>
            <person name="Shimomura Y."/>
            <person name="Okubo T."/>
            <person name="Kurisu F."/>
            <person name="Hirono Y."/>
            <person name="Nonaka K."/>
            <person name="Akiyama H."/>
            <person name="Itoh T."/>
            <person name="Takami H."/>
        </authorList>
    </citation>
    <scope>NUCLEOTIDE SEQUENCE [LARGE SCALE GENOMIC DNA]</scope>
    <source>
        <strain evidence="2 3">TAO100</strain>
    </source>
</reference>
<dbReference type="Proteomes" id="UP000243679">
    <property type="component" value="Chromosome"/>
</dbReference>
<evidence type="ECO:0000313" key="3">
    <source>
        <dbReference type="Proteomes" id="UP000243679"/>
    </source>
</evidence>
<evidence type="ECO:0000313" key="2">
    <source>
        <dbReference type="EMBL" id="BAW81076.1"/>
    </source>
</evidence>
<dbReference type="AlphaFoldDB" id="A0A1Q2SPM5"/>
<proteinExistence type="predicted"/>
<dbReference type="AntiFam" id="ANF00057">
    <property type="entry name" value="Translation of E. coli type CRISPR repeat"/>
</dbReference>
<keyword evidence="3" id="KW-1185">Reference proteome</keyword>
<organism evidence="2 3">
    <name type="scientific">Candidatus Nitrosoglobus terrae</name>
    <dbReference type="NCBI Taxonomy" id="1630141"/>
    <lineage>
        <taxon>Bacteria</taxon>
        <taxon>Pseudomonadati</taxon>
        <taxon>Pseudomonadota</taxon>
        <taxon>Gammaproteobacteria</taxon>
        <taxon>Chromatiales</taxon>
        <taxon>Chromatiaceae</taxon>
        <taxon>Candidatus Nitrosoglobus</taxon>
    </lineage>
</organism>
<evidence type="ECO:0000256" key="1">
    <source>
        <dbReference type="SAM" id="MobiDB-lite"/>
    </source>
</evidence>
<dbReference type="EMBL" id="AP014836">
    <property type="protein sequence ID" value="BAW81076.1"/>
    <property type="molecule type" value="Genomic_DNA"/>
</dbReference>
<feature type="region of interest" description="Disordered" evidence="1">
    <location>
        <begin position="1"/>
        <end position="77"/>
    </location>
</feature>
<sequence>MKATKKHPHGRGEDGIFTEKPNRVPETPPRAWGRQKNERTKIKNFRNTPTGVGKTFKSPTFTSQKRKHPHGRGEDNV</sequence>
<dbReference type="AntiFam" id="ANF00006">
    <property type="entry name" value="Translation of CRISPR region"/>
</dbReference>
<accession>A0A1Q2SPM5</accession>
<gene>
    <name evidence="2" type="ORF">TAO_1706</name>
</gene>